<accession>A0A4R4VKB0</accession>
<evidence type="ECO:0000313" key="2">
    <source>
        <dbReference type="Proteomes" id="UP000295674"/>
    </source>
</evidence>
<name>A0A4R4VKB0_9PSEU</name>
<dbReference type="InterPro" id="IPR019734">
    <property type="entry name" value="TPR_rpt"/>
</dbReference>
<dbReference type="Proteomes" id="UP000295674">
    <property type="component" value="Unassembled WGS sequence"/>
</dbReference>
<evidence type="ECO:0000313" key="1">
    <source>
        <dbReference type="EMBL" id="TDD03323.1"/>
    </source>
</evidence>
<dbReference type="SMART" id="SM00028">
    <property type="entry name" value="TPR"/>
    <property type="match status" value="4"/>
</dbReference>
<reference evidence="1 2" key="1">
    <citation type="submission" date="2019-03" db="EMBL/GenBank/DDBJ databases">
        <title>Draft genome sequences of novel Actinobacteria.</title>
        <authorList>
            <person name="Sahin N."/>
            <person name="Ay H."/>
            <person name="Saygin H."/>
        </authorList>
    </citation>
    <scope>NUCLEOTIDE SEQUENCE [LARGE SCALE GENOMIC DNA]</scope>
    <source>
        <strain evidence="1 2">16K309</strain>
    </source>
</reference>
<dbReference type="OrthoDB" id="3275754at2"/>
<dbReference type="AlphaFoldDB" id="A0A4R4VKB0"/>
<dbReference type="Gene3D" id="1.10.10.10">
    <property type="entry name" value="Winged helix-like DNA-binding domain superfamily/Winged helix DNA-binding domain"/>
    <property type="match status" value="1"/>
</dbReference>
<sequence>MEAEADAVAELVRYCAGLPLALSIVAGRAQLNPEVPLAELAAELHGRSSRLDAFDAGEPTACLKTVLSWSYQALDEQEARLFGLMGIAPGADISLAAAASLSGIPVHELRSTLQALVSVSLVSRGAKDRYRMHDLVRLYAGQRARRDLPDGDVDEAWRRLVEFSAHTAHAADLLIAPHHAPIALSELPSGCQPLKLSNEGVAWGWFVAERANLLAVQQSAVEKGWHAAVWQLAWAMTTFQLRQGHFHDNLAAWEAGARASHHLESAELRTRSYRHLGRACTQLELHEAALAHLSEGLAGAERDGDELGQAHTHRAMAAEWGKQGNDAMALEHAKSALRLYEKRSVEVSGAHALNEVGWCTAKLGDHEQAQEICADALARCQRTQNRSGEAGARVSLGHIAGWSGQYEEAVEHLELALGLYEELGDTAGQADVLVQLGVVHEFEDSSKTESCWRSAISFYRGQGRSAEVARISQRLEALNARARTRVDGENDAVEARYIEHSG</sequence>
<dbReference type="EMBL" id="SMKS01000040">
    <property type="protein sequence ID" value="TDD03323.1"/>
    <property type="molecule type" value="Genomic_DNA"/>
</dbReference>
<dbReference type="InterPro" id="IPR011990">
    <property type="entry name" value="TPR-like_helical_dom_sf"/>
</dbReference>
<comment type="caution">
    <text evidence="1">The sequence shown here is derived from an EMBL/GenBank/DDBJ whole genome shotgun (WGS) entry which is preliminary data.</text>
</comment>
<protein>
    <submittedName>
        <fullName evidence="1">Tetratricopeptide repeat protein</fullName>
    </submittedName>
</protein>
<dbReference type="PANTHER" id="PTHR10098">
    <property type="entry name" value="RAPSYN-RELATED"/>
    <property type="match status" value="1"/>
</dbReference>
<dbReference type="InterPro" id="IPR036388">
    <property type="entry name" value="WH-like_DNA-bd_sf"/>
</dbReference>
<dbReference type="SUPFAM" id="SSF48452">
    <property type="entry name" value="TPR-like"/>
    <property type="match status" value="2"/>
</dbReference>
<proteinExistence type="predicted"/>
<keyword evidence="2" id="KW-1185">Reference proteome</keyword>
<gene>
    <name evidence="1" type="ORF">E1181_20755</name>
</gene>
<organism evidence="1 2">
    <name type="scientific">Saccharopolyspora terrae</name>
    <dbReference type="NCBI Taxonomy" id="2530384"/>
    <lineage>
        <taxon>Bacteria</taxon>
        <taxon>Bacillati</taxon>
        <taxon>Actinomycetota</taxon>
        <taxon>Actinomycetes</taxon>
        <taxon>Pseudonocardiales</taxon>
        <taxon>Pseudonocardiaceae</taxon>
        <taxon>Saccharopolyspora</taxon>
    </lineage>
</organism>
<dbReference type="PANTHER" id="PTHR10098:SF108">
    <property type="entry name" value="TETRATRICOPEPTIDE REPEAT PROTEIN 28"/>
    <property type="match status" value="1"/>
</dbReference>
<dbReference type="Gene3D" id="1.25.40.10">
    <property type="entry name" value="Tetratricopeptide repeat domain"/>
    <property type="match status" value="2"/>
</dbReference>
<dbReference type="RefSeq" id="WP_132677285.1">
    <property type="nucleotide sequence ID" value="NZ_SMKS01000040.1"/>
</dbReference>